<dbReference type="InterPro" id="IPR007792">
    <property type="entry name" value="T4SS_VirB3/TrbD/AvhB"/>
</dbReference>
<evidence type="ECO:0000313" key="6">
    <source>
        <dbReference type="EMBL" id="KGP64073.1"/>
    </source>
</evidence>
<evidence type="ECO:0000256" key="5">
    <source>
        <dbReference type="SAM" id="Phobius"/>
    </source>
</evidence>
<dbReference type="GeneID" id="57035246"/>
<comment type="subcellular location">
    <subcellularLocation>
        <location evidence="1">Membrane</location>
    </subcellularLocation>
</comment>
<keyword evidence="3 5" id="KW-1133">Transmembrane helix</keyword>
<evidence type="ECO:0000256" key="3">
    <source>
        <dbReference type="ARBA" id="ARBA00022989"/>
    </source>
</evidence>
<evidence type="ECO:0000256" key="4">
    <source>
        <dbReference type="ARBA" id="ARBA00023136"/>
    </source>
</evidence>
<dbReference type="RefSeq" id="WP_011214430.1">
    <property type="nucleotide sequence ID" value="NZ_JNCF01000005.1"/>
</dbReference>
<keyword evidence="4 5" id="KW-0472">Membrane</keyword>
<dbReference type="Proteomes" id="UP000054422">
    <property type="component" value="Unassembled WGS sequence"/>
</dbReference>
<name>A0A0A2T9H8_9GAMM</name>
<evidence type="ECO:0000313" key="7">
    <source>
        <dbReference type="Proteomes" id="UP000054422"/>
    </source>
</evidence>
<dbReference type="AlphaFoldDB" id="A0A0A2T9H8"/>
<dbReference type="STRING" id="1498499.EP47_07945"/>
<feature type="transmembrane region" description="Helical" evidence="5">
    <location>
        <begin position="31"/>
        <end position="59"/>
    </location>
</feature>
<proteinExistence type="predicted"/>
<protein>
    <recommendedName>
        <fullName evidence="8">Type IV secretion system protein VirB3</fullName>
    </recommendedName>
</protein>
<sequence>MSDLEISPIFNALTRPAMTAGVTFEYHMLNLIVSMCAFIGFSPLYGLIFIPLHVFGWLVCRYDTHFFTICAKRFLLPEAPNTSLWRVRAYEPF</sequence>
<evidence type="ECO:0000256" key="1">
    <source>
        <dbReference type="ARBA" id="ARBA00004370"/>
    </source>
</evidence>
<comment type="caution">
    <text evidence="6">The sequence shown here is derived from an EMBL/GenBank/DDBJ whole genome shotgun (WGS) entry which is preliminary data.</text>
</comment>
<dbReference type="GO" id="GO:0016020">
    <property type="term" value="C:membrane"/>
    <property type="evidence" value="ECO:0007669"/>
    <property type="project" value="UniProtKB-SubCell"/>
</dbReference>
<dbReference type="OrthoDB" id="5638399at2"/>
<keyword evidence="7" id="KW-1185">Reference proteome</keyword>
<evidence type="ECO:0008006" key="8">
    <source>
        <dbReference type="Google" id="ProtNLM"/>
    </source>
</evidence>
<accession>A0A0A2T9H8</accession>
<dbReference type="Pfam" id="PF05101">
    <property type="entry name" value="VirB3"/>
    <property type="match status" value="1"/>
</dbReference>
<evidence type="ECO:0000256" key="2">
    <source>
        <dbReference type="ARBA" id="ARBA00022692"/>
    </source>
</evidence>
<gene>
    <name evidence="6" type="ORF">EP47_07945</name>
</gene>
<dbReference type="EMBL" id="JNCF01000005">
    <property type="protein sequence ID" value="KGP64073.1"/>
    <property type="molecule type" value="Genomic_DNA"/>
</dbReference>
<organism evidence="6 7">
    <name type="scientific">Legionella norrlandica</name>
    <dbReference type="NCBI Taxonomy" id="1498499"/>
    <lineage>
        <taxon>Bacteria</taxon>
        <taxon>Pseudomonadati</taxon>
        <taxon>Pseudomonadota</taxon>
        <taxon>Gammaproteobacteria</taxon>
        <taxon>Legionellales</taxon>
        <taxon>Legionellaceae</taxon>
        <taxon>Legionella</taxon>
    </lineage>
</organism>
<reference evidence="6 7" key="1">
    <citation type="submission" date="2014-05" db="EMBL/GenBank/DDBJ databases">
        <authorList>
            <person name="Rizzardi K."/>
            <person name="Winiecka-Krusnell J."/>
            <person name="Ramliden M."/>
            <person name="Alm E."/>
            <person name="Andersson S."/>
            <person name="Byfors S."/>
        </authorList>
    </citation>
    <scope>NUCLEOTIDE SEQUENCE [LARGE SCALE GENOMIC DNA]</scope>
    <source>
        <strain evidence="6 7">LEGN</strain>
    </source>
</reference>
<keyword evidence="2 5" id="KW-0812">Transmembrane</keyword>